<evidence type="ECO:0000313" key="3">
    <source>
        <dbReference type="Proteomes" id="UP000463857"/>
    </source>
</evidence>
<keyword evidence="3" id="KW-1185">Reference proteome</keyword>
<evidence type="ECO:0000313" key="2">
    <source>
        <dbReference type="EMBL" id="QHC00914.1"/>
    </source>
</evidence>
<dbReference type="InterPro" id="IPR050471">
    <property type="entry name" value="AB_hydrolase"/>
</dbReference>
<dbReference type="PANTHER" id="PTHR43433:SF10">
    <property type="entry name" value="AB HYDROLASE-1 DOMAIN-CONTAINING PROTEIN"/>
    <property type="match status" value="1"/>
</dbReference>
<dbReference type="GO" id="GO:0016787">
    <property type="term" value="F:hydrolase activity"/>
    <property type="evidence" value="ECO:0007669"/>
    <property type="project" value="UniProtKB-KW"/>
</dbReference>
<dbReference type="InterPro" id="IPR029058">
    <property type="entry name" value="AB_hydrolase_fold"/>
</dbReference>
<proteinExistence type="predicted"/>
<dbReference type="SUPFAM" id="SSF53474">
    <property type="entry name" value="alpha/beta-Hydrolases"/>
    <property type="match status" value="1"/>
</dbReference>
<feature type="domain" description="AB hydrolase-1" evidence="1">
    <location>
        <begin position="28"/>
        <end position="266"/>
    </location>
</feature>
<dbReference type="EMBL" id="CP047156">
    <property type="protein sequence ID" value="QHC00914.1"/>
    <property type="molecule type" value="Genomic_DNA"/>
</dbReference>
<reference evidence="2 3" key="1">
    <citation type="journal article" date="2018" name="Int. J. Syst. Evol. Microbiol.">
        <title>Epidermidibacterium keratini gen. nov., sp. nov., a member of the family Sporichthyaceae, isolated from keratin epidermis.</title>
        <authorList>
            <person name="Lee D.G."/>
            <person name="Trujillo M.E."/>
            <person name="Kang S."/>
            <person name="Nam J.J."/>
            <person name="Kim Y.J."/>
        </authorList>
    </citation>
    <scope>NUCLEOTIDE SEQUENCE [LARGE SCALE GENOMIC DNA]</scope>
    <source>
        <strain evidence="2 3">EPI-7</strain>
    </source>
</reference>
<dbReference type="OrthoDB" id="9800988at2"/>
<dbReference type="RefSeq" id="WP_159545867.1">
    <property type="nucleotide sequence ID" value="NZ_CP047156.1"/>
</dbReference>
<dbReference type="Gene3D" id="3.40.50.1820">
    <property type="entry name" value="alpha/beta hydrolase"/>
    <property type="match status" value="1"/>
</dbReference>
<dbReference type="InterPro" id="IPR000073">
    <property type="entry name" value="AB_hydrolase_1"/>
</dbReference>
<dbReference type="Pfam" id="PF00561">
    <property type="entry name" value="Abhydrolase_1"/>
    <property type="match status" value="1"/>
</dbReference>
<protein>
    <submittedName>
        <fullName evidence="2">Alpha/beta fold hydrolase</fullName>
    </submittedName>
</protein>
<accession>A0A7L4YPU8</accession>
<dbReference type="AlphaFoldDB" id="A0A7L4YPU8"/>
<name>A0A7L4YPU8_9ACTN</name>
<evidence type="ECO:0000259" key="1">
    <source>
        <dbReference type="Pfam" id="PF00561"/>
    </source>
</evidence>
<dbReference type="InParanoid" id="A0A7L4YPU8"/>
<keyword evidence="2" id="KW-0378">Hydrolase</keyword>
<dbReference type="Proteomes" id="UP000463857">
    <property type="component" value="Chromosome"/>
</dbReference>
<sequence length="280" mass="28725">MADHRDVALADGRVVTVYRAGVDDPAAPALVMHYGTPHTGRHPARIAELAGERGLQLVAVTRAGYGATARRVGRTVADSARDTVDALDQLGISQVAVAGYSGGGPHALAHAALLGERVADVATFASPAPYDGSEAWFGGMAADGGGLRPAAEGRAVREEHQRTAKFDPASFTDADWAALAGPWAGIGEDAQAANAAGSDDGEIDDDLAFVAPWGVEIEQITARVTLFHGGDDRIVPSHHADLLAGALSAADLRHVAGSGHVAILDELPGWMGEVAAGLRS</sequence>
<dbReference type="KEGG" id="eke:EK0264_11880"/>
<organism evidence="2 3">
    <name type="scientific">Epidermidibacterium keratini</name>
    <dbReference type="NCBI Taxonomy" id="1891644"/>
    <lineage>
        <taxon>Bacteria</taxon>
        <taxon>Bacillati</taxon>
        <taxon>Actinomycetota</taxon>
        <taxon>Actinomycetes</taxon>
        <taxon>Sporichthyales</taxon>
        <taxon>Sporichthyaceae</taxon>
        <taxon>Epidermidibacterium</taxon>
    </lineage>
</organism>
<dbReference type="PANTHER" id="PTHR43433">
    <property type="entry name" value="HYDROLASE, ALPHA/BETA FOLD FAMILY PROTEIN"/>
    <property type="match status" value="1"/>
</dbReference>
<gene>
    <name evidence="2" type="ORF">EK0264_11880</name>
</gene>